<evidence type="ECO:0000313" key="2">
    <source>
        <dbReference type="Proteomes" id="UP000663864"/>
    </source>
</evidence>
<dbReference type="EMBL" id="CAJNOT010009892">
    <property type="protein sequence ID" value="CAF1527680.1"/>
    <property type="molecule type" value="Genomic_DNA"/>
</dbReference>
<gene>
    <name evidence="1" type="ORF">ZHD862_LOCUS38623</name>
</gene>
<dbReference type="Proteomes" id="UP000663864">
    <property type="component" value="Unassembled WGS sequence"/>
</dbReference>
<protein>
    <submittedName>
        <fullName evidence="1">Uncharacterized protein</fullName>
    </submittedName>
</protein>
<feature type="non-terminal residue" evidence="1">
    <location>
        <position position="1"/>
    </location>
</feature>
<comment type="caution">
    <text evidence="1">The sequence shown here is derived from an EMBL/GenBank/DDBJ whole genome shotgun (WGS) entry which is preliminary data.</text>
</comment>
<name>A0A815V469_9BILA</name>
<sequence length="30" mass="3800">EELVRFKKINKKCIYIEKKQFVQYNRLLLN</sequence>
<organism evidence="1 2">
    <name type="scientific">Rotaria sordida</name>
    <dbReference type="NCBI Taxonomy" id="392033"/>
    <lineage>
        <taxon>Eukaryota</taxon>
        <taxon>Metazoa</taxon>
        <taxon>Spiralia</taxon>
        <taxon>Gnathifera</taxon>
        <taxon>Rotifera</taxon>
        <taxon>Eurotatoria</taxon>
        <taxon>Bdelloidea</taxon>
        <taxon>Philodinida</taxon>
        <taxon>Philodinidae</taxon>
        <taxon>Rotaria</taxon>
    </lineage>
</organism>
<evidence type="ECO:0000313" key="1">
    <source>
        <dbReference type="EMBL" id="CAF1527680.1"/>
    </source>
</evidence>
<reference evidence="1" key="1">
    <citation type="submission" date="2021-02" db="EMBL/GenBank/DDBJ databases">
        <authorList>
            <person name="Nowell W R."/>
        </authorList>
    </citation>
    <scope>NUCLEOTIDE SEQUENCE</scope>
</reference>
<accession>A0A815V469</accession>
<dbReference type="AlphaFoldDB" id="A0A815V469"/>
<proteinExistence type="predicted"/>